<accession>A0ABU5TJR8</accession>
<organism evidence="2 3">
    <name type="scientific">Pseudanabaena galeata UHCC 0370</name>
    <dbReference type="NCBI Taxonomy" id="3110310"/>
    <lineage>
        <taxon>Bacteria</taxon>
        <taxon>Bacillati</taxon>
        <taxon>Cyanobacteriota</taxon>
        <taxon>Cyanophyceae</taxon>
        <taxon>Pseudanabaenales</taxon>
        <taxon>Pseudanabaenaceae</taxon>
        <taxon>Pseudanabaena</taxon>
    </lineage>
</organism>
<evidence type="ECO:0000313" key="3">
    <source>
        <dbReference type="Proteomes" id="UP001301388"/>
    </source>
</evidence>
<dbReference type="EMBL" id="JAYGIE010000075">
    <property type="protein sequence ID" value="MEA5478514.1"/>
    <property type="molecule type" value="Genomic_DNA"/>
</dbReference>
<dbReference type="Proteomes" id="UP001301388">
    <property type="component" value="Unassembled WGS sequence"/>
</dbReference>
<name>A0ABU5TJR8_9CYAN</name>
<sequence>MIINDKGELLAFKLTPANIDDRQPVPEMAQDLFGQLFGDRSYISQKLFEKLYEQGLQLITKRKKKERKTVWSS</sequence>
<protein>
    <submittedName>
        <fullName evidence="2">Transposase</fullName>
    </submittedName>
</protein>
<evidence type="ECO:0000259" key="1">
    <source>
        <dbReference type="Pfam" id="PF13612"/>
    </source>
</evidence>
<comment type="caution">
    <text evidence="2">The sequence shown here is derived from an EMBL/GenBank/DDBJ whole genome shotgun (WGS) entry which is preliminary data.</text>
</comment>
<keyword evidence="3" id="KW-1185">Reference proteome</keyword>
<feature type="domain" description="Transposase DDE" evidence="1">
    <location>
        <begin position="1"/>
        <end position="71"/>
    </location>
</feature>
<gene>
    <name evidence="2" type="ORF">VB774_12875</name>
</gene>
<proteinExistence type="predicted"/>
<dbReference type="InterPro" id="IPR025668">
    <property type="entry name" value="Tnp_DDE_dom"/>
</dbReference>
<reference evidence="2 3" key="1">
    <citation type="submission" date="2023-12" db="EMBL/GenBank/DDBJ databases">
        <title>Baltic Sea Cyanobacteria.</title>
        <authorList>
            <person name="Delbaje E."/>
            <person name="Fewer D.P."/>
            <person name="Shishido T.K."/>
        </authorList>
    </citation>
    <scope>NUCLEOTIDE SEQUENCE [LARGE SCALE GENOMIC DNA]</scope>
    <source>
        <strain evidence="2 3">UHCC 0370</strain>
    </source>
</reference>
<evidence type="ECO:0000313" key="2">
    <source>
        <dbReference type="EMBL" id="MEA5478514.1"/>
    </source>
</evidence>
<dbReference type="Pfam" id="PF13612">
    <property type="entry name" value="DDE_Tnp_1_3"/>
    <property type="match status" value="1"/>
</dbReference>